<comment type="caution">
    <text evidence="2">The sequence shown here is derived from an EMBL/GenBank/DDBJ whole genome shotgun (WGS) entry which is preliminary data.</text>
</comment>
<dbReference type="Proteomes" id="UP001596305">
    <property type="component" value="Unassembled WGS sequence"/>
</dbReference>
<dbReference type="PANTHER" id="PTHR39426:SF1">
    <property type="entry name" value="HOMOLOGY TO DEATH-ON-CURING PROTEIN OF PHAGE P1"/>
    <property type="match status" value="1"/>
</dbReference>
<evidence type="ECO:0000313" key="3">
    <source>
        <dbReference type="Proteomes" id="UP001596305"/>
    </source>
</evidence>
<feature type="domain" description="Fido" evidence="1">
    <location>
        <begin position="1"/>
        <end position="117"/>
    </location>
</feature>
<dbReference type="InterPro" id="IPR036597">
    <property type="entry name" value="Fido-like_dom_sf"/>
</dbReference>
<dbReference type="EMBL" id="JBHSTM010000008">
    <property type="protein sequence ID" value="MFC6426172.1"/>
    <property type="molecule type" value="Genomic_DNA"/>
</dbReference>
<dbReference type="InterPro" id="IPR053737">
    <property type="entry name" value="Type_II_TA_Toxin"/>
</dbReference>
<accession>A0ABW1XEA9</accession>
<dbReference type="PANTHER" id="PTHR39426">
    <property type="entry name" value="HOMOLOGY TO DEATH-ON-CURING PROTEIN OF PHAGE P1"/>
    <property type="match status" value="1"/>
</dbReference>
<dbReference type="SUPFAM" id="SSF140931">
    <property type="entry name" value="Fic-like"/>
    <property type="match status" value="1"/>
</dbReference>
<evidence type="ECO:0000259" key="1">
    <source>
        <dbReference type="PROSITE" id="PS51459"/>
    </source>
</evidence>
<dbReference type="PROSITE" id="PS51459">
    <property type="entry name" value="FIDO"/>
    <property type="match status" value="1"/>
</dbReference>
<proteinExistence type="predicted"/>
<sequence>MTRYVTLTEAMAVVDRNSWHVRDLGLLDSVCQRPRARMYDVELYEELDLKAATIMDSANRLHPLHDGNKRLLLILVHVFYAMNGRRLVGDQIEMADFVIEVADTHLPLEEMSEWLGAHTRERRA</sequence>
<name>A0ABW1XEA9_9CELL</name>
<organism evidence="2 3">
    <name type="scientific">Oerskovia paurometabola</name>
    <dbReference type="NCBI Taxonomy" id="162170"/>
    <lineage>
        <taxon>Bacteria</taxon>
        <taxon>Bacillati</taxon>
        <taxon>Actinomycetota</taxon>
        <taxon>Actinomycetes</taxon>
        <taxon>Micrococcales</taxon>
        <taxon>Cellulomonadaceae</taxon>
        <taxon>Oerskovia</taxon>
    </lineage>
</organism>
<keyword evidence="3" id="KW-1185">Reference proteome</keyword>
<dbReference type="InterPro" id="IPR006440">
    <property type="entry name" value="Doc"/>
</dbReference>
<dbReference type="Pfam" id="PF02661">
    <property type="entry name" value="Fic"/>
    <property type="match status" value="1"/>
</dbReference>
<gene>
    <name evidence="2" type="ORF">ACFP71_15150</name>
</gene>
<protein>
    <submittedName>
        <fullName evidence="2">Type II toxin-antitoxin system death-on-curing family toxin</fullName>
    </submittedName>
</protein>
<dbReference type="InterPro" id="IPR003812">
    <property type="entry name" value="Fido"/>
</dbReference>
<evidence type="ECO:0000313" key="2">
    <source>
        <dbReference type="EMBL" id="MFC6426172.1"/>
    </source>
</evidence>
<dbReference type="NCBIfam" id="TIGR01550">
    <property type="entry name" value="DOC_P1"/>
    <property type="match status" value="1"/>
</dbReference>
<reference evidence="3" key="1">
    <citation type="journal article" date="2019" name="Int. J. Syst. Evol. Microbiol.">
        <title>The Global Catalogue of Microorganisms (GCM) 10K type strain sequencing project: providing services to taxonomists for standard genome sequencing and annotation.</title>
        <authorList>
            <consortium name="The Broad Institute Genomics Platform"/>
            <consortium name="The Broad Institute Genome Sequencing Center for Infectious Disease"/>
            <person name="Wu L."/>
            <person name="Ma J."/>
        </authorList>
    </citation>
    <scope>NUCLEOTIDE SEQUENCE [LARGE SCALE GENOMIC DNA]</scope>
    <source>
        <strain evidence="3">CCUG 47105</strain>
    </source>
</reference>
<dbReference type="Gene3D" id="1.20.120.1870">
    <property type="entry name" value="Fic/DOC protein, Fido domain"/>
    <property type="match status" value="1"/>
</dbReference>
<dbReference type="RefSeq" id="WP_204808287.1">
    <property type="nucleotide sequence ID" value="NZ_BAAAIY010000001.1"/>
</dbReference>